<accession>A0A8S1RBS4</accession>
<dbReference type="InterPro" id="IPR002553">
    <property type="entry name" value="Clathrin/coatomer_adapt-like_N"/>
</dbReference>
<dbReference type="GO" id="GO:0030131">
    <property type="term" value="C:clathrin adaptor complex"/>
    <property type="evidence" value="ECO:0007669"/>
    <property type="project" value="InterPro"/>
</dbReference>
<evidence type="ECO:0000256" key="3">
    <source>
        <dbReference type="ARBA" id="ARBA00022927"/>
    </source>
</evidence>
<evidence type="ECO:0000259" key="6">
    <source>
        <dbReference type="Pfam" id="PF01602"/>
    </source>
</evidence>
<evidence type="ECO:0000313" key="9">
    <source>
        <dbReference type="Proteomes" id="UP000692954"/>
    </source>
</evidence>
<evidence type="ECO:0000256" key="4">
    <source>
        <dbReference type="ARBA" id="ARBA00023136"/>
    </source>
</evidence>
<gene>
    <name evidence="8" type="ORF">PSON_ATCC_30995.1.T1620069</name>
</gene>
<keyword evidence="9" id="KW-1185">Reference proteome</keyword>
<evidence type="ECO:0008006" key="10">
    <source>
        <dbReference type="Google" id="ProtNLM"/>
    </source>
</evidence>
<dbReference type="GO" id="GO:0006886">
    <property type="term" value="P:intracellular protein transport"/>
    <property type="evidence" value="ECO:0007669"/>
    <property type="project" value="InterPro"/>
</dbReference>
<keyword evidence="4" id="KW-0472">Membrane</keyword>
<evidence type="ECO:0000256" key="1">
    <source>
        <dbReference type="ARBA" id="ARBA00004308"/>
    </source>
</evidence>
<feature type="compositionally biased region" description="Low complexity" evidence="5">
    <location>
        <begin position="1"/>
        <end position="14"/>
    </location>
</feature>
<dbReference type="Pfam" id="PF01602">
    <property type="entry name" value="Adaptin_N"/>
    <property type="match status" value="1"/>
</dbReference>
<comment type="caution">
    <text evidence="8">The sequence shown here is derived from an EMBL/GenBank/DDBJ whole genome shotgun (WGS) entry which is preliminary data.</text>
</comment>
<dbReference type="FunFam" id="2.60.40.1150:FF:000002">
    <property type="entry name" value="Beta-adaptin-like protein C"/>
    <property type="match status" value="1"/>
</dbReference>
<sequence>MSRPSASTSSSSRSSRSRYGKEVKELQDALNQNKIESKRDAIRKIIDAMTRGKDVSMLFPDVAKNMETSNLELKKLVYLYIINYAKIMPDLAVMAVNSFRKDARDKTNPFLRALAIRTMGCIRVKLITEYLLDPLKESIKDEDSYVRKTAAICISKLYDVSPELIEEQGLLKLLENLLNDGNAMVVANAVCALLIVQESKGTTMLQLNPYTIQKILTAMNECNEWGVIYCLDALAMYIPEDGKEAEAILERVSPRLNHNNPGVVLSACKIMMKFLDYLQNPETIRQNALKMTAPLISLLSLGKEPEIQYVALKNINLIIQKRPIIIEKDIKVFFCNFNDPIYIKLQKLEVLSKLANNDNIQQILHELKEYTQEVDVEFVRKSVRTIGRCAIKLEKAAEKCVTALWECLKTKVNYVVMESIIVIRDIFRKYPRKYEMILKDLCENLKSIEDPEAKASMIWIIGEYVDTIENADSLLGNFSENFKDEPANVQHQILVAVMKLFLQRPNDGKELIHNLLKTATIECENPDLRDRAYIYWRMLSTDPELAKKIVFTERPTISDSSYTIENELLDKLIENIGNLSSVYTKKPESFVKKLRDVLNSKIADKIDDVYDQDQLMEGRPEDYSDQQGGSSNINENNYETSSQIQSQIQQSQVQQVTQKIDLLDLDENQPQQQQSQQQQQQQQLPTQQIQQPNQFQNIKIPFAEVLNSNTPGSQAQIQGLQIEAAFQKYGDKIVLDLKFTNKTQDKTFSAFGIKFNKNPFKLQPDAIEIQCQPVFPGSTQIAQSSINTNGPALEEPPQMPYKIQVALKTNLDVFYIFIPMSLSVLFSNTASITQQKFIELSQAQNMARKQEVLQIQIDPLKMKEKLERNYFFLIGVRKDERGVELLSYAATLVNGMPLLVNVIHTPTAINLQLQVPHPTLMPLLYQAIGFILTLN</sequence>
<organism evidence="8 9">
    <name type="scientific">Paramecium sonneborni</name>
    <dbReference type="NCBI Taxonomy" id="65129"/>
    <lineage>
        <taxon>Eukaryota</taxon>
        <taxon>Sar</taxon>
        <taxon>Alveolata</taxon>
        <taxon>Ciliophora</taxon>
        <taxon>Intramacronucleata</taxon>
        <taxon>Oligohymenophorea</taxon>
        <taxon>Peniculida</taxon>
        <taxon>Parameciidae</taxon>
        <taxon>Paramecium</taxon>
    </lineage>
</organism>
<proteinExistence type="predicted"/>
<feature type="region of interest" description="Disordered" evidence="5">
    <location>
        <begin position="668"/>
        <end position="690"/>
    </location>
</feature>
<evidence type="ECO:0000259" key="7">
    <source>
        <dbReference type="Pfam" id="PF09066"/>
    </source>
</evidence>
<dbReference type="Pfam" id="PF09066">
    <property type="entry name" value="B2-adapt-app_C"/>
    <property type="match status" value="1"/>
</dbReference>
<feature type="domain" description="Beta-adaptin appendage C-terminal subdomain" evidence="7">
    <location>
        <begin position="829"/>
        <end position="932"/>
    </location>
</feature>
<keyword evidence="3" id="KW-0653">Protein transport</keyword>
<protein>
    <recommendedName>
        <fullName evidence="10">AP complex subunit beta</fullName>
    </recommendedName>
</protein>
<evidence type="ECO:0000313" key="8">
    <source>
        <dbReference type="EMBL" id="CAD8125806.1"/>
    </source>
</evidence>
<reference evidence="8" key="1">
    <citation type="submission" date="2021-01" db="EMBL/GenBank/DDBJ databases">
        <authorList>
            <consortium name="Genoscope - CEA"/>
            <person name="William W."/>
        </authorList>
    </citation>
    <scope>NUCLEOTIDE SEQUENCE</scope>
</reference>
<name>A0A8S1RBS4_9CILI</name>
<dbReference type="GO" id="GO:0016192">
    <property type="term" value="P:vesicle-mediated transport"/>
    <property type="evidence" value="ECO:0007669"/>
    <property type="project" value="InterPro"/>
</dbReference>
<dbReference type="GO" id="GO:0012505">
    <property type="term" value="C:endomembrane system"/>
    <property type="evidence" value="ECO:0007669"/>
    <property type="project" value="UniProtKB-SubCell"/>
</dbReference>
<dbReference type="Proteomes" id="UP000692954">
    <property type="component" value="Unassembled WGS sequence"/>
</dbReference>
<feature type="domain" description="Clathrin/coatomer adaptor adaptin-like N-terminal" evidence="6">
    <location>
        <begin position="23"/>
        <end position="542"/>
    </location>
</feature>
<keyword evidence="2" id="KW-0813">Transport</keyword>
<dbReference type="FunFam" id="1.25.10.10:FF:001499">
    <property type="entry name" value="AP-2 complex subunit beta-like Protein"/>
    <property type="match status" value="1"/>
</dbReference>
<feature type="compositionally biased region" description="Low complexity" evidence="5">
    <location>
        <begin position="669"/>
        <end position="690"/>
    </location>
</feature>
<feature type="compositionally biased region" description="Polar residues" evidence="5">
    <location>
        <begin position="625"/>
        <end position="639"/>
    </location>
</feature>
<dbReference type="AlphaFoldDB" id="A0A8S1RBS4"/>
<dbReference type="PANTHER" id="PTHR11134">
    <property type="entry name" value="ADAPTOR COMPLEX SUBUNIT BETA FAMILY MEMBER"/>
    <property type="match status" value="1"/>
</dbReference>
<evidence type="ECO:0000256" key="5">
    <source>
        <dbReference type="SAM" id="MobiDB-lite"/>
    </source>
</evidence>
<comment type="subcellular location">
    <subcellularLocation>
        <location evidence="1">Endomembrane system</location>
    </subcellularLocation>
</comment>
<feature type="region of interest" description="Disordered" evidence="5">
    <location>
        <begin position="619"/>
        <end position="646"/>
    </location>
</feature>
<feature type="region of interest" description="Disordered" evidence="5">
    <location>
        <begin position="1"/>
        <end position="22"/>
    </location>
</feature>
<dbReference type="InterPro" id="IPR015151">
    <property type="entry name" value="B-adaptin_app_sub_C"/>
</dbReference>
<dbReference type="EMBL" id="CAJJDN010000162">
    <property type="protein sequence ID" value="CAD8125806.1"/>
    <property type="molecule type" value="Genomic_DNA"/>
</dbReference>
<dbReference type="InterPro" id="IPR026739">
    <property type="entry name" value="AP_beta"/>
</dbReference>
<dbReference type="OrthoDB" id="10254310at2759"/>
<evidence type="ECO:0000256" key="2">
    <source>
        <dbReference type="ARBA" id="ARBA00022448"/>
    </source>
</evidence>